<reference evidence="8 9" key="1">
    <citation type="submission" date="2020-04" db="EMBL/GenBank/DDBJ databases">
        <authorList>
            <person name="Liu S."/>
        </authorList>
    </citation>
    <scope>NUCLEOTIDE SEQUENCE [LARGE SCALE GENOMIC DNA]</scope>
    <source>
        <strain evidence="8 9">CGMCC 1.15091</strain>
    </source>
</reference>
<keyword evidence="9" id="KW-1185">Reference proteome</keyword>
<evidence type="ECO:0000256" key="6">
    <source>
        <dbReference type="ARBA" id="ARBA00023136"/>
    </source>
</evidence>
<feature type="non-terminal residue" evidence="8">
    <location>
        <position position="1"/>
    </location>
</feature>
<dbReference type="InterPro" id="IPR042194">
    <property type="entry name" value="FHIPEP_1"/>
</dbReference>
<keyword evidence="3" id="KW-1003">Cell membrane</keyword>
<feature type="transmembrane region" description="Helical" evidence="7">
    <location>
        <begin position="94"/>
        <end position="114"/>
    </location>
</feature>
<dbReference type="EMBL" id="JAAZSR010000164">
    <property type="protein sequence ID" value="NKX51047.1"/>
    <property type="molecule type" value="Genomic_DNA"/>
</dbReference>
<evidence type="ECO:0000256" key="1">
    <source>
        <dbReference type="ARBA" id="ARBA00004651"/>
    </source>
</evidence>
<feature type="transmembrane region" description="Helical" evidence="7">
    <location>
        <begin position="6"/>
        <end position="26"/>
    </location>
</feature>
<evidence type="ECO:0000256" key="4">
    <source>
        <dbReference type="ARBA" id="ARBA00022692"/>
    </source>
</evidence>
<dbReference type="PRINTS" id="PR00949">
    <property type="entry name" value="TYPE3IMAPROT"/>
</dbReference>
<dbReference type="Gene3D" id="3.40.50.12790">
    <property type="entry name" value="FHIPEP family, domain 4"/>
    <property type="match status" value="1"/>
</dbReference>
<organism evidence="8 9">
    <name type="scientific">Arthrobacter deserti</name>
    <dbReference type="NCBI Taxonomy" id="1742687"/>
    <lineage>
        <taxon>Bacteria</taxon>
        <taxon>Bacillati</taxon>
        <taxon>Actinomycetota</taxon>
        <taxon>Actinomycetes</taxon>
        <taxon>Micrococcales</taxon>
        <taxon>Micrococcaceae</taxon>
        <taxon>Arthrobacter</taxon>
    </lineage>
</organism>
<feature type="transmembrane region" description="Helical" evidence="7">
    <location>
        <begin position="173"/>
        <end position="189"/>
    </location>
</feature>
<dbReference type="Gene3D" id="3.40.30.60">
    <property type="entry name" value="FHIPEP family, domain 1"/>
    <property type="match status" value="1"/>
</dbReference>
<feature type="transmembrane region" description="Helical" evidence="7">
    <location>
        <begin position="134"/>
        <end position="152"/>
    </location>
</feature>
<dbReference type="InterPro" id="IPR042196">
    <property type="entry name" value="FHIPEP_4"/>
</dbReference>
<evidence type="ECO:0000256" key="2">
    <source>
        <dbReference type="ARBA" id="ARBA00008835"/>
    </source>
</evidence>
<proteinExistence type="inferred from homology"/>
<comment type="similarity">
    <text evidence="2">Belongs to the FHIPEP (flagella/HR/invasion proteins export pore) family.</text>
</comment>
<accession>A0ABX1JTD5</accession>
<name>A0ABX1JTD5_9MICC</name>
<evidence type="ECO:0000313" key="9">
    <source>
        <dbReference type="Proteomes" id="UP000523795"/>
    </source>
</evidence>
<comment type="caution">
    <text evidence="8">The sequence shown here is derived from an EMBL/GenBank/DDBJ whole genome shotgun (WGS) entry which is preliminary data.</text>
</comment>
<dbReference type="Pfam" id="PF00771">
    <property type="entry name" value="FHIPEP"/>
    <property type="match status" value="1"/>
</dbReference>
<evidence type="ECO:0000256" key="7">
    <source>
        <dbReference type="SAM" id="Phobius"/>
    </source>
</evidence>
<comment type="subcellular location">
    <subcellularLocation>
        <location evidence="1">Cell membrane</location>
        <topology evidence="1">Multi-pass membrane protein</topology>
    </subcellularLocation>
</comment>
<dbReference type="InterPro" id="IPR042193">
    <property type="entry name" value="FHIPEP_3"/>
</dbReference>
<evidence type="ECO:0000313" key="8">
    <source>
        <dbReference type="EMBL" id="NKX51047.1"/>
    </source>
</evidence>
<gene>
    <name evidence="8" type="ORF">HER39_10835</name>
</gene>
<dbReference type="InterPro" id="IPR001712">
    <property type="entry name" value="T3SS_FHIPEP"/>
</dbReference>
<keyword evidence="5 7" id="KW-1133">Transmembrane helix</keyword>
<keyword evidence="6 7" id="KW-0472">Membrane</keyword>
<evidence type="ECO:0000256" key="3">
    <source>
        <dbReference type="ARBA" id="ARBA00022475"/>
    </source>
</evidence>
<sequence length="585" mass="60749">HVAVGGSMIIGAVVFLILVVIQFVVVTKGAERVAEVGAPFTLDAMPGKQMAIEADLNAGLITDSQARERRAAVSAEADFYGAMDGASKFVKGDAIAGLIIIINLVGGIAIGMVQRGQGLVDALNTYSLLTIGDGLVTQIPALLMAVSTGMIVTRPNAEADMGSAASAQLSQSRNALVVAGGAAVVLALVPGMPKVPFVLVGAFLLFAAQRIKASEAQRKADDAAASATASAPAADSTEDLIEQMRVHALEILLAPDLVDLVSGGPDDLLARVRALRRKVAMDLGIVVPPVRTRDSIDLPSATYVIRIAGVEAGRGLAPAGKVLALGENLEALPGTATAEPVFGLAGKWVPAEMRHSAEMAGATVIDRVSVLVTHLSAMITNNASRLLTREDVRVLTEGVKAVNPAAVEELVPALLTLAEVQRVLQGLLAEQIPINDLPRIYEALALRARVSTDPEGLIEAARQALGPALTAQYQDGPLLRVIMIDPLLEQSMLEGLRPSEHGTQILLAPERTEAVVQSLQEAVRNVEANGLTAVLVCAPALRPAIRRLVSAQAGGLPVLSYQEVTAANLNIETVGVVRVAGAVTA</sequence>
<protein>
    <submittedName>
        <fullName evidence="8">FHIPEP family type III secretion protein</fullName>
    </submittedName>
</protein>
<keyword evidence="4 7" id="KW-0812">Transmembrane</keyword>
<dbReference type="PANTHER" id="PTHR30161:SF1">
    <property type="entry name" value="FLAGELLAR BIOSYNTHESIS PROTEIN FLHA-RELATED"/>
    <property type="match status" value="1"/>
</dbReference>
<evidence type="ECO:0000256" key="5">
    <source>
        <dbReference type="ARBA" id="ARBA00022989"/>
    </source>
</evidence>
<dbReference type="Gene3D" id="1.10.8.540">
    <property type="entry name" value="FHIPEP family, domain 3"/>
    <property type="match status" value="1"/>
</dbReference>
<dbReference type="Proteomes" id="UP000523795">
    <property type="component" value="Unassembled WGS sequence"/>
</dbReference>
<dbReference type="PANTHER" id="PTHR30161">
    <property type="entry name" value="FLAGELLAR EXPORT PROTEIN, MEMBRANE FLHA SUBUNIT-RELATED"/>
    <property type="match status" value="1"/>
</dbReference>